<name>A0ABW4LMC1_9BACI</name>
<protein>
    <submittedName>
        <fullName evidence="1">Uncharacterized protein</fullName>
    </submittedName>
</protein>
<dbReference type="Proteomes" id="UP001597214">
    <property type="component" value="Unassembled WGS sequence"/>
</dbReference>
<accession>A0ABW4LMC1</accession>
<dbReference type="EMBL" id="JBHUEM010000007">
    <property type="protein sequence ID" value="MFD1736334.1"/>
    <property type="molecule type" value="Genomic_DNA"/>
</dbReference>
<dbReference type="RefSeq" id="WP_377927484.1">
    <property type="nucleotide sequence ID" value="NZ_JBHUEM010000007.1"/>
</dbReference>
<sequence length="175" mass="20813">MQLQIYCKNNSTNELKVKEMLLMFNKNEHIVKWIFTRNILVDELASISYSHPVLTMNTRHVKNEGVLLSTYVHEQIHWYAVQNFDQLISVIDELKENYQQVPVGYPLGAKDEFSTYLHLIINFLEIRAIKQLLGRDKATDVIEYLIQDHYIWIYKTVIQDYHSLEKLLNHHNLLI</sequence>
<comment type="caution">
    <text evidence="1">The sequence shown here is derived from an EMBL/GenBank/DDBJ whole genome shotgun (WGS) entry which is preliminary data.</text>
</comment>
<organism evidence="1 2">
    <name type="scientific">Bacillus salitolerans</name>
    <dbReference type="NCBI Taxonomy" id="1437434"/>
    <lineage>
        <taxon>Bacteria</taxon>
        <taxon>Bacillati</taxon>
        <taxon>Bacillota</taxon>
        <taxon>Bacilli</taxon>
        <taxon>Bacillales</taxon>
        <taxon>Bacillaceae</taxon>
        <taxon>Bacillus</taxon>
    </lineage>
</organism>
<keyword evidence="2" id="KW-1185">Reference proteome</keyword>
<evidence type="ECO:0000313" key="2">
    <source>
        <dbReference type="Proteomes" id="UP001597214"/>
    </source>
</evidence>
<reference evidence="2" key="1">
    <citation type="journal article" date="2019" name="Int. J. Syst. Evol. Microbiol.">
        <title>The Global Catalogue of Microorganisms (GCM) 10K type strain sequencing project: providing services to taxonomists for standard genome sequencing and annotation.</title>
        <authorList>
            <consortium name="The Broad Institute Genomics Platform"/>
            <consortium name="The Broad Institute Genome Sequencing Center for Infectious Disease"/>
            <person name="Wu L."/>
            <person name="Ma J."/>
        </authorList>
    </citation>
    <scope>NUCLEOTIDE SEQUENCE [LARGE SCALE GENOMIC DNA]</scope>
    <source>
        <strain evidence="2">CCUG 49339</strain>
    </source>
</reference>
<evidence type="ECO:0000313" key="1">
    <source>
        <dbReference type="EMBL" id="MFD1736334.1"/>
    </source>
</evidence>
<proteinExistence type="predicted"/>
<gene>
    <name evidence="1" type="ORF">ACFSCX_07125</name>
</gene>